<sequence>MKTFCPKQQILRNVKDKVRTRSTFKDQALSLLEDKSIIGTKWVFKNKLDENGKVMRNKAKLEGINFIETFTPVARLEAIHILLSFVAHNHIGLH</sequence>
<dbReference type="InterPro" id="IPR013103">
    <property type="entry name" value="RVT_2"/>
</dbReference>
<reference evidence="2" key="1">
    <citation type="submission" date="2018-05" db="EMBL/GenBank/DDBJ databases">
        <title>Draft genome of Mucuna pruriens seed.</title>
        <authorList>
            <person name="Nnadi N.E."/>
            <person name="Vos R."/>
            <person name="Hasami M.H."/>
            <person name="Devisetty U.K."/>
            <person name="Aguiy J.C."/>
        </authorList>
    </citation>
    <scope>NUCLEOTIDE SEQUENCE [LARGE SCALE GENOMIC DNA]</scope>
    <source>
        <strain evidence="2">JCA_2017</strain>
    </source>
</reference>
<accession>A0A371HHT4</accession>
<evidence type="ECO:0000313" key="2">
    <source>
        <dbReference type="EMBL" id="RDY02264.1"/>
    </source>
</evidence>
<dbReference type="AlphaFoldDB" id="A0A371HHT4"/>
<keyword evidence="3" id="KW-1185">Reference proteome</keyword>
<feature type="domain" description="Reverse transcriptase Ty1/copia-type" evidence="1">
    <location>
        <begin position="31"/>
        <end position="94"/>
    </location>
</feature>
<dbReference type="Proteomes" id="UP000257109">
    <property type="component" value="Unassembled WGS sequence"/>
</dbReference>
<comment type="caution">
    <text evidence="2">The sequence shown here is derived from an EMBL/GenBank/DDBJ whole genome shotgun (WGS) entry which is preliminary data.</text>
</comment>
<protein>
    <submittedName>
        <fullName evidence="2">Mitochondrial protein</fullName>
    </submittedName>
</protein>
<proteinExistence type="predicted"/>
<evidence type="ECO:0000259" key="1">
    <source>
        <dbReference type="Pfam" id="PF07727"/>
    </source>
</evidence>
<gene>
    <name evidence="2" type="ORF">CR513_14316</name>
</gene>
<evidence type="ECO:0000313" key="3">
    <source>
        <dbReference type="Proteomes" id="UP000257109"/>
    </source>
</evidence>
<organism evidence="2 3">
    <name type="scientific">Mucuna pruriens</name>
    <name type="common">Velvet bean</name>
    <name type="synonym">Dolichos pruriens</name>
    <dbReference type="NCBI Taxonomy" id="157652"/>
    <lineage>
        <taxon>Eukaryota</taxon>
        <taxon>Viridiplantae</taxon>
        <taxon>Streptophyta</taxon>
        <taxon>Embryophyta</taxon>
        <taxon>Tracheophyta</taxon>
        <taxon>Spermatophyta</taxon>
        <taxon>Magnoliopsida</taxon>
        <taxon>eudicotyledons</taxon>
        <taxon>Gunneridae</taxon>
        <taxon>Pentapetalae</taxon>
        <taxon>rosids</taxon>
        <taxon>fabids</taxon>
        <taxon>Fabales</taxon>
        <taxon>Fabaceae</taxon>
        <taxon>Papilionoideae</taxon>
        <taxon>50 kb inversion clade</taxon>
        <taxon>NPAAA clade</taxon>
        <taxon>indigoferoid/millettioid clade</taxon>
        <taxon>Phaseoleae</taxon>
        <taxon>Mucuna</taxon>
    </lineage>
</organism>
<feature type="non-terminal residue" evidence="2">
    <location>
        <position position="1"/>
    </location>
</feature>
<name>A0A371HHT4_MUCPR</name>
<dbReference type="EMBL" id="QJKJ01002569">
    <property type="protein sequence ID" value="RDY02264.1"/>
    <property type="molecule type" value="Genomic_DNA"/>
</dbReference>
<dbReference type="Pfam" id="PF07727">
    <property type="entry name" value="RVT_2"/>
    <property type="match status" value="1"/>
</dbReference>
<dbReference type="OrthoDB" id="1435079at2759"/>